<gene>
    <name evidence="2" type="ORF">Nst1_573</name>
</gene>
<accession>R1E3T4</accession>
<dbReference type="Proteomes" id="UP000053279">
    <property type="component" value="Unassembled WGS sequence"/>
</dbReference>
<evidence type="ECO:0000313" key="2">
    <source>
        <dbReference type="EMBL" id="EOD42313.1"/>
    </source>
</evidence>
<name>R1E3T4_NANST</name>
<comment type="caution">
    <text evidence="2">The sequence shown here is derived from an EMBL/GenBank/DDBJ whole genome shotgun (WGS) entry which is preliminary data.</text>
</comment>
<feature type="transmembrane region" description="Helical" evidence="1">
    <location>
        <begin position="14"/>
        <end position="35"/>
    </location>
</feature>
<reference evidence="2 3" key="1">
    <citation type="submission" date="2013-02" db="EMBL/GenBank/DDBJ databases">
        <title>Insights into archaeal evolution and symbiosis from the genomes of a Nanoarchaeon and its crenarchaeal host from Yellowstone National Park.</title>
        <authorList>
            <person name="Podar M."/>
            <person name="Makarova K.S."/>
            <person name="Graham D.E."/>
            <person name="Wolf Y.I."/>
            <person name="Koonin E.V."/>
            <person name="Reysenbach A.-L."/>
        </authorList>
    </citation>
    <scope>NUCLEOTIDE SEQUENCE [LARGE SCALE GENOMIC DNA]</scope>
</reference>
<dbReference type="AlphaFoldDB" id="R1E3T4"/>
<keyword evidence="1" id="KW-1133">Transmembrane helix</keyword>
<keyword evidence="1" id="KW-0812">Transmembrane</keyword>
<sequence length="220" mass="25566">MRGILRKSSIRDKILIFLIVFSIFMILASIIYRYLFYPVYSLKLPYVYNISDNETEIRYYELNLTTYDIIKMSINGVFNQKNLNFTNPNASVEFISEVDGYLLNNSLYMENYKLYYTKLNIIYPQYSFILCVGDSCGAFVFTNNGITNIPISYINNINNTLIIYLSYSISERILDYLKYENGNFVDIIKSGLENGEIKVINDNQLVQNILNIYNLNISGG</sequence>
<evidence type="ECO:0000256" key="1">
    <source>
        <dbReference type="SAM" id="Phobius"/>
    </source>
</evidence>
<organism evidence="2 3">
    <name type="scientific">Nanobsidianus stetteri</name>
    <dbReference type="NCBI Taxonomy" id="1294122"/>
    <lineage>
        <taxon>Archaea</taxon>
        <taxon>Nanobdellota</taxon>
        <taxon>Candidatus Nanoarchaeia</taxon>
        <taxon>Nanoarchaeales</taxon>
        <taxon>Nanopusillaceae</taxon>
        <taxon>Candidatus Nanobsidianus</taxon>
    </lineage>
</organism>
<protein>
    <submittedName>
        <fullName evidence="2">Uncharacterized protein</fullName>
    </submittedName>
</protein>
<keyword evidence="1" id="KW-0472">Membrane</keyword>
<keyword evidence="3" id="KW-1185">Reference proteome</keyword>
<dbReference type="EMBL" id="APJZ01000005">
    <property type="protein sequence ID" value="EOD42313.1"/>
    <property type="molecule type" value="Genomic_DNA"/>
</dbReference>
<evidence type="ECO:0000313" key="3">
    <source>
        <dbReference type="Proteomes" id="UP000053279"/>
    </source>
</evidence>
<proteinExistence type="predicted"/>